<comment type="caution">
    <text evidence="1">The sequence shown here is derived from an EMBL/GenBank/DDBJ whole genome shotgun (WGS) entry which is preliminary data.</text>
</comment>
<evidence type="ECO:0000313" key="2">
    <source>
        <dbReference type="Proteomes" id="UP000027208"/>
    </source>
</evidence>
<dbReference type="Proteomes" id="UP000027208">
    <property type="component" value="Unassembled WGS sequence"/>
</dbReference>
<gene>
    <name evidence="1" type="ORF">AE32_02835</name>
</gene>
<accession>A0A334D202</accession>
<protein>
    <submittedName>
        <fullName evidence="1">Uncharacterized protein</fullName>
    </submittedName>
</protein>
<dbReference type="EMBL" id="JMUI01000014">
    <property type="protein sequence ID" value="KDM53681.1"/>
    <property type="molecule type" value="Genomic_DNA"/>
</dbReference>
<reference evidence="1 2" key="1">
    <citation type="submission" date="2014-04" db="EMBL/GenBank/DDBJ databases">
        <title>The Genome Sequence of Acinetobacter baumanii BIDMC 57.</title>
        <authorList>
            <consortium name="The Broad Institute Genomics Platform"/>
            <consortium name="The Broad Institute Genome Sequencing Center for Infectious Disease"/>
            <person name="Murphy C."/>
            <person name="Cosimi L."/>
            <person name="Cerqueira G."/>
            <person name="Feldgarden M."/>
            <person name="Earl A."/>
            <person name="Spencer M.D."/>
            <person name="Fodor A."/>
            <person name="Sautter R.L."/>
            <person name="Hung D."/>
            <person name="Onderdonk A.B."/>
            <person name="Ernst C."/>
            <person name="Delaney M."/>
            <person name="DuBois A."/>
            <person name="Young S.K."/>
            <person name="Zeng Q."/>
            <person name="Gargeya S."/>
            <person name="Abouelleil A."/>
            <person name="Alvarado L."/>
            <person name="Chapman S.B."/>
            <person name="Gainer-Dewar J."/>
            <person name="Goldberg J."/>
            <person name="Griggs A."/>
            <person name="Gujja S."/>
            <person name="Hansen M."/>
            <person name="Howarth C."/>
            <person name="Imamovic A."/>
            <person name="Larimer J."/>
            <person name="Pearson M."/>
            <person name="Poon T.W."/>
            <person name="Priest M."/>
            <person name="Roberts A."/>
            <person name="Saif S."/>
            <person name="Shea T."/>
            <person name="Sykes S."/>
            <person name="Wortman J."/>
            <person name="Nusbaum C."/>
            <person name="Birren B."/>
        </authorList>
    </citation>
    <scope>NUCLEOTIDE SEQUENCE [LARGE SCALE GENOMIC DNA]</scope>
    <source>
        <strain evidence="1 2">BIDMC 57</strain>
    </source>
</reference>
<proteinExistence type="predicted"/>
<name>A0A334D202_ACINO</name>
<dbReference type="AlphaFoldDB" id="A0A334D202"/>
<evidence type="ECO:0000313" key="1">
    <source>
        <dbReference type="EMBL" id="KDM53681.1"/>
    </source>
</evidence>
<organism evidence="1 2">
    <name type="scientific">Acinetobacter nosocomialis</name>
    <dbReference type="NCBI Taxonomy" id="106654"/>
    <lineage>
        <taxon>Bacteria</taxon>
        <taxon>Pseudomonadati</taxon>
        <taxon>Pseudomonadota</taxon>
        <taxon>Gammaproteobacteria</taxon>
        <taxon>Moraxellales</taxon>
        <taxon>Moraxellaceae</taxon>
        <taxon>Acinetobacter</taxon>
        <taxon>Acinetobacter calcoaceticus/baumannii complex</taxon>
    </lineage>
</organism>
<sequence>MNILLMTIMKSGLNNSFSTNDLERFRLFVVQL</sequence>